<comment type="caution">
    <text evidence="1">The sequence shown here is derived from an EMBL/GenBank/DDBJ whole genome shotgun (WGS) entry which is preliminary data.</text>
</comment>
<protein>
    <submittedName>
        <fullName evidence="1">Uncharacterized protein</fullName>
    </submittedName>
</protein>
<name>A0A423JUU5_9PSED</name>
<reference evidence="1 2" key="1">
    <citation type="submission" date="2016-10" db="EMBL/GenBank/DDBJ databases">
        <title>Comparative genome analysis of multiple Pseudomonas spp. focuses on biocontrol and plant growth promoting traits.</title>
        <authorList>
            <person name="Tao X.-Y."/>
            <person name="Taylor C.G."/>
        </authorList>
    </citation>
    <scope>NUCLEOTIDE SEQUENCE [LARGE SCALE GENOMIC DNA]</scope>
    <source>
        <strain evidence="1 2">37A10</strain>
    </source>
</reference>
<gene>
    <name evidence="1" type="ORF">BK666_24460</name>
</gene>
<sequence>MNTDYSDMSWVRSSDDLIIRPLPLRHHARGWKDADRAQNQSSLLAPDGPEGDVFVVYTRDSSRLCVQRRAMVDDQVELAIEWKTLAGLKNVVATEEGCLALTEEGRFYAVTSQGELQLGGLTEVWFKDRPHWWTQLPTVVGEVPFTTLALIGLSNADGSAWLCAWYLDGRLLVADLGHGREVRLLGTTPDNAAVWLSDAFSGEVYRQAFMDAPQLLNAFCKGTRLLTPDALPAPQPLWSPWTFTQVSRHGAGLLATSVEGIQMELNHQEPALITGVDSQWVRERADALTDHLKALVDSTQRCAPLLNVAHPRGLRWFVSSSGRLIDTGNVLHPDSTVAVGTQHQTNVLLFDGADGVLRRYPQTENVEPLAYVQRDADLLTVESHRQLDDVMPLIADEISTLILRLGPESTTCRISQAVWQRLELVIIDCRPSLGSQSIAPVTLALALDSPEQLIVSLVGEHLVMLDPTTCHSLILREVNAKDVTLRGNVMIAIDGYRSIAAADLADALAAKLAAVGHVLFGDLAPLPQEEAILS</sequence>
<accession>A0A423JUU5</accession>
<proteinExistence type="predicted"/>
<evidence type="ECO:0000313" key="2">
    <source>
        <dbReference type="Proteomes" id="UP000285349"/>
    </source>
</evidence>
<dbReference type="AlphaFoldDB" id="A0A423JUU5"/>
<evidence type="ECO:0000313" key="1">
    <source>
        <dbReference type="EMBL" id="RON41481.1"/>
    </source>
</evidence>
<dbReference type="RefSeq" id="WP_123514066.1">
    <property type="nucleotide sequence ID" value="NZ_MOBQ01000031.1"/>
</dbReference>
<dbReference type="OrthoDB" id="5489595at2"/>
<organism evidence="1 2">
    <name type="scientific">Pseudomonas frederiksbergensis</name>
    <dbReference type="NCBI Taxonomy" id="104087"/>
    <lineage>
        <taxon>Bacteria</taxon>
        <taxon>Pseudomonadati</taxon>
        <taxon>Pseudomonadota</taxon>
        <taxon>Gammaproteobacteria</taxon>
        <taxon>Pseudomonadales</taxon>
        <taxon>Pseudomonadaceae</taxon>
        <taxon>Pseudomonas</taxon>
    </lineage>
</organism>
<dbReference type="Proteomes" id="UP000285349">
    <property type="component" value="Unassembled WGS sequence"/>
</dbReference>
<dbReference type="EMBL" id="MOBQ01000031">
    <property type="protein sequence ID" value="RON41481.1"/>
    <property type="molecule type" value="Genomic_DNA"/>
</dbReference>